<evidence type="ECO:0000313" key="1">
    <source>
        <dbReference type="EMBL" id="PWB94695.1"/>
    </source>
</evidence>
<gene>
    <name evidence="1" type="ORF">C5689_06420</name>
</gene>
<evidence type="ECO:0000313" key="2">
    <source>
        <dbReference type="Proteomes" id="UP000245137"/>
    </source>
</evidence>
<reference evidence="1 2" key="1">
    <citation type="journal article" date="2018" name="Appl. Microbiol. Biotechnol.">
        <title>Co-cultivation of the strictly anaerobic methanogen Methanosarcina barkeri with aerobic methanotrophs in an oxygen-limited membrane bioreactor.</title>
        <authorList>
            <person name="In 't Zandt M.H."/>
            <person name="van den Bosch T.J.M."/>
            <person name="Rijkers R."/>
            <person name="van Kessel M.A.H.J."/>
            <person name="Jetten M.S.M."/>
            <person name="Welte C.U."/>
        </authorList>
    </citation>
    <scope>NUCLEOTIDE SEQUENCE [LARGE SCALE GENOMIC DNA]</scope>
    <source>
        <strain evidence="1 2">DSM 17706</strain>
    </source>
</reference>
<dbReference type="EMBL" id="PUIV01000006">
    <property type="protein sequence ID" value="PWB94695.1"/>
    <property type="molecule type" value="Genomic_DNA"/>
</dbReference>
<protein>
    <recommendedName>
        <fullName evidence="3">DUF1153 domain-containing protein</fullName>
    </recommendedName>
</protein>
<accession>A0A2U1SSW5</accession>
<proteinExistence type="predicted"/>
<dbReference type="InterPro" id="IPR036388">
    <property type="entry name" value="WH-like_DNA-bd_sf"/>
</dbReference>
<dbReference type="GO" id="GO:0043565">
    <property type="term" value="F:sequence-specific DNA binding"/>
    <property type="evidence" value="ECO:0007669"/>
    <property type="project" value="InterPro"/>
</dbReference>
<dbReference type="Proteomes" id="UP000245137">
    <property type="component" value="Unassembled WGS sequence"/>
</dbReference>
<dbReference type="InterPro" id="IPR009534">
    <property type="entry name" value="DUF1153"/>
</dbReference>
<name>A0A2U1SSW5_METSR</name>
<evidence type="ECO:0008006" key="3">
    <source>
        <dbReference type="Google" id="ProtNLM"/>
    </source>
</evidence>
<dbReference type="SUPFAM" id="SSF48295">
    <property type="entry name" value="TrpR-like"/>
    <property type="match status" value="1"/>
</dbReference>
<dbReference type="Gene3D" id="1.10.10.10">
    <property type="entry name" value="Winged helix-like DNA-binding domain superfamily/Winged helix DNA-binding domain"/>
    <property type="match status" value="1"/>
</dbReference>
<dbReference type="InterPro" id="IPR010921">
    <property type="entry name" value="Trp_repressor/repl_initiator"/>
</dbReference>
<dbReference type="RefSeq" id="WP_108916448.1">
    <property type="nucleotide sequence ID" value="NZ_BGJY01000018.1"/>
</dbReference>
<dbReference type="Pfam" id="PF06627">
    <property type="entry name" value="DUF1153"/>
    <property type="match status" value="1"/>
</dbReference>
<organism evidence="1 2">
    <name type="scientific">Methylosinus sporium</name>
    <dbReference type="NCBI Taxonomy" id="428"/>
    <lineage>
        <taxon>Bacteria</taxon>
        <taxon>Pseudomonadati</taxon>
        <taxon>Pseudomonadota</taxon>
        <taxon>Alphaproteobacteria</taxon>
        <taxon>Hyphomicrobiales</taxon>
        <taxon>Methylocystaceae</taxon>
        <taxon>Methylosinus</taxon>
    </lineage>
</organism>
<sequence length="85" mass="9996">MIEAAKRHSENYWIKDFDPRARITRWTHIRKLALIFEIDRGMISEAEACSVHGISTDELAEWRLRIANYGVDAIKATKQPWRRGE</sequence>
<dbReference type="AlphaFoldDB" id="A0A2U1SSW5"/>
<keyword evidence="2" id="KW-1185">Reference proteome</keyword>
<comment type="caution">
    <text evidence="1">The sequence shown here is derived from an EMBL/GenBank/DDBJ whole genome shotgun (WGS) entry which is preliminary data.</text>
</comment>
<dbReference type="OrthoDB" id="9796775at2"/>